<protein>
    <submittedName>
        <fullName evidence="1">Uncharacterized protein</fullName>
    </submittedName>
</protein>
<sequence>MNHFIDDDAFSFQAFLKGHFPTSKHVIDKARSSSYSKLLEGPVSIMAGNVPERADANSAAILGYN</sequence>
<dbReference type="Proteomes" id="UP001055013">
    <property type="component" value="Unassembled WGS sequence"/>
</dbReference>
<gene>
    <name evidence="1" type="ORF">CBA19CS22_29660</name>
</gene>
<evidence type="ECO:0000313" key="1">
    <source>
        <dbReference type="EMBL" id="GJH20796.1"/>
    </source>
</evidence>
<reference evidence="1" key="1">
    <citation type="submission" date="2021-09" db="EMBL/GenBank/DDBJ databases">
        <title>Isolation and characterization of 3-chlorobenzoate degrading bacteria from soils in Shizuoka.</title>
        <authorList>
            <person name="Ifat A."/>
            <person name="Ogawa N."/>
            <person name="Kimbara K."/>
            <person name="Moriuchi R."/>
            <person name="Dohra H."/>
            <person name="Shintani M."/>
        </authorList>
    </citation>
    <scope>NUCLEOTIDE SEQUENCE</scope>
    <source>
        <strain evidence="1">19CS2-2</strain>
    </source>
</reference>
<evidence type="ECO:0000313" key="2">
    <source>
        <dbReference type="Proteomes" id="UP001055013"/>
    </source>
</evidence>
<keyword evidence="2" id="KW-1185">Reference proteome</keyword>
<name>A0ACB5R056_9BURK</name>
<proteinExistence type="predicted"/>
<dbReference type="EMBL" id="BPUR01000022">
    <property type="protein sequence ID" value="GJH20796.1"/>
    <property type="molecule type" value="Genomic_DNA"/>
</dbReference>
<comment type="caution">
    <text evidence="1">The sequence shown here is derived from an EMBL/GenBank/DDBJ whole genome shotgun (WGS) entry which is preliminary data.</text>
</comment>
<accession>A0ACB5R056</accession>
<organism evidence="1 2">
    <name type="scientific">Caballeronia novacaledonica</name>
    <dbReference type="NCBI Taxonomy" id="1544861"/>
    <lineage>
        <taxon>Bacteria</taxon>
        <taxon>Pseudomonadati</taxon>
        <taxon>Pseudomonadota</taxon>
        <taxon>Betaproteobacteria</taxon>
        <taxon>Burkholderiales</taxon>
        <taxon>Burkholderiaceae</taxon>
        <taxon>Caballeronia</taxon>
    </lineage>
</organism>